<organism evidence="5">
    <name type="scientific">uncultured Caudovirales phage</name>
    <dbReference type="NCBI Taxonomy" id="2100421"/>
    <lineage>
        <taxon>Viruses</taxon>
        <taxon>Duplodnaviria</taxon>
        <taxon>Heunggongvirae</taxon>
        <taxon>Uroviricota</taxon>
        <taxon>Caudoviricetes</taxon>
        <taxon>Peduoviridae</taxon>
        <taxon>Maltschvirus</taxon>
        <taxon>Maltschvirus maltsch</taxon>
    </lineage>
</organism>
<dbReference type="GO" id="GO:0016787">
    <property type="term" value="F:hydrolase activity"/>
    <property type="evidence" value="ECO:0007669"/>
    <property type="project" value="UniProtKB-KW"/>
</dbReference>
<dbReference type="InterPro" id="IPR027417">
    <property type="entry name" value="P-loop_NTPase"/>
</dbReference>
<evidence type="ECO:0000313" key="5">
    <source>
        <dbReference type="EMBL" id="CAB4142621.1"/>
    </source>
</evidence>
<name>A0A6J5M8Y5_9CAUD</name>
<evidence type="ECO:0000313" key="6">
    <source>
        <dbReference type="EMBL" id="CAB4211891.1"/>
    </source>
</evidence>
<dbReference type="InterPro" id="IPR050628">
    <property type="entry name" value="SNF2_RAD54_helicase_TF"/>
</dbReference>
<reference evidence="5" key="1">
    <citation type="submission" date="2020-04" db="EMBL/GenBank/DDBJ databases">
        <authorList>
            <person name="Chiriac C."/>
            <person name="Salcher M."/>
            <person name="Ghai R."/>
            <person name="Kavagutti S V."/>
        </authorList>
    </citation>
    <scope>NUCLEOTIDE SEQUENCE</scope>
</reference>
<protein>
    <submittedName>
        <fullName evidence="5">SNF2-related, N-terminal domain containing protein</fullName>
    </submittedName>
</protein>
<evidence type="ECO:0000256" key="2">
    <source>
        <dbReference type="ARBA" id="ARBA00022801"/>
    </source>
</evidence>
<gene>
    <name evidence="6" type="ORF">UFOVP1414_42</name>
    <name evidence="5" type="ORF">UFOVP442_35</name>
</gene>
<feature type="domain" description="SNF2 N-terminal" evidence="4">
    <location>
        <begin position="1"/>
        <end position="232"/>
    </location>
</feature>
<keyword evidence="2" id="KW-0378">Hydrolase</keyword>
<dbReference type="InterPro" id="IPR000330">
    <property type="entry name" value="SNF2_N"/>
</dbReference>
<evidence type="ECO:0000256" key="3">
    <source>
        <dbReference type="ARBA" id="ARBA00022840"/>
    </source>
</evidence>
<dbReference type="EMBL" id="LR796419">
    <property type="protein sequence ID" value="CAB4142621.1"/>
    <property type="molecule type" value="Genomic_DNA"/>
</dbReference>
<dbReference type="PANTHER" id="PTHR45626">
    <property type="entry name" value="TRANSCRIPTION TERMINATION FACTOR 2-RELATED"/>
    <property type="match status" value="1"/>
</dbReference>
<dbReference type="EMBL" id="LR797380">
    <property type="protein sequence ID" value="CAB4211891.1"/>
    <property type="molecule type" value="Genomic_DNA"/>
</dbReference>
<evidence type="ECO:0000256" key="1">
    <source>
        <dbReference type="ARBA" id="ARBA00022741"/>
    </source>
</evidence>
<keyword evidence="3" id="KW-0067">ATP-binding</keyword>
<dbReference type="PANTHER" id="PTHR45626:SF22">
    <property type="entry name" value="DNA REPAIR PROTEIN RAD5"/>
    <property type="match status" value="1"/>
</dbReference>
<dbReference type="GO" id="GO:0008094">
    <property type="term" value="F:ATP-dependent activity, acting on DNA"/>
    <property type="evidence" value="ECO:0007669"/>
    <property type="project" value="TreeGrafter"/>
</dbReference>
<sequence length="434" mass="49673">MLVIAPLKPCYLVWPKELEKWTDFHGLKMVVLHGKTRDIKLIEDADVCVINPDGLDWLLEAVKTKNSKGKINVTTNVKRFKSFGFDTLAIDELTRFKHPSSGRFKTLKTVLDTFSRRWGLTGSLVANGFQDLFGQCYVIDRGRSLGQFITHYRNKYFNPSYDGFGYTLREGADQEIYERLAPMVLRLAAEDYVDMPEVVNVVREFELPPNLFELYTKLQDDLIAKIDQKVVTAATAAIASLKCRQVASGGVYLDQEMIEMLDGSLLKVGKREWVNLHSEKIELVSDLVDELQGSPLLVAYDFQHDLDRARIKFGKDVPYIGSGVTEKKITELEAAWNNGEIPLLFAHPQSIAHGLNLQQSGNHVCWHTLTWDFELYDQFIRRVRRQGSKAKRVFNHHLIAKGTIDETVFWALHHKEKGQNALYEGLKKMSVRRK</sequence>
<dbReference type="Gene3D" id="3.40.50.10810">
    <property type="entry name" value="Tandem AAA-ATPase domain"/>
    <property type="match status" value="1"/>
</dbReference>
<dbReference type="Pfam" id="PF00176">
    <property type="entry name" value="SNF2-rel_dom"/>
    <property type="match status" value="1"/>
</dbReference>
<dbReference type="GO" id="GO:0005524">
    <property type="term" value="F:ATP binding"/>
    <property type="evidence" value="ECO:0007669"/>
    <property type="project" value="UniProtKB-KW"/>
</dbReference>
<accession>A0A6J5M8Y5</accession>
<dbReference type="SUPFAM" id="SSF52540">
    <property type="entry name" value="P-loop containing nucleoside triphosphate hydrolases"/>
    <property type="match status" value="2"/>
</dbReference>
<dbReference type="InterPro" id="IPR038718">
    <property type="entry name" value="SNF2-like_sf"/>
</dbReference>
<dbReference type="GO" id="GO:0006281">
    <property type="term" value="P:DNA repair"/>
    <property type="evidence" value="ECO:0007669"/>
    <property type="project" value="TreeGrafter"/>
</dbReference>
<evidence type="ECO:0000259" key="4">
    <source>
        <dbReference type="Pfam" id="PF00176"/>
    </source>
</evidence>
<dbReference type="Gene3D" id="3.40.50.300">
    <property type="entry name" value="P-loop containing nucleotide triphosphate hydrolases"/>
    <property type="match status" value="1"/>
</dbReference>
<keyword evidence="1" id="KW-0547">Nucleotide-binding</keyword>
<proteinExistence type="predicted"/>